<organism evidence="1 2">
    <name type="scientific">Ameca splendens</name>
    <dbReference type="NCBI Taxonomy" id="208324"/>
    <lineage>
        <taxon>Eukaryota</taxon>
        <taxon>Metazoa</taxon>
        <taxon>Chordata</taxon>
        <taxon>Craniata</taxon>
        <taxon>Vertebrata</taxon>
        <taxon>Euteleostomi</taxon>
        <taxon>Actinopterygii</taxon>
        <taxon>Neopterygii</taxon>
        <taxon>Teleostei</taxon>
        <taxon>Neoteleostei</taxon>
        <taxon>Acanthomorphata</taxon>
        <taxon>Ovalentaria</taxon>
        <taxon>Atherinomorphae</taxon>
        <taxon>Cyprinodontiformes</taxon>
        <taxon>Goodeidae</taxon>
        <taxon>Ameca</taxon>
    </lineage>
</organism>
<keyword evidence="2" id="KW-1185">Reference proteome</keyword>
<sequence>MFTDLTGSSFPNHIRGSEEAVAAFYDICKSLINSRRSSSRGMHTPEPVPQGICYSTEGKETLAIKQALDFTTPA</sequence>
<dbReference type="EMBL" id="JAHRIP010029240">
    <property type="protein sequence ID" value="MEQ2291618.1"/>
    <property type="molecule type" value="Genomic_DNA"/>
</dbReference>
<evidence type="ECO:0000313" key="1">
    <source>
        <dbReference type="EMBL" id="MEQ2291618.1"/>
    </source>
</evidence>
<comment type="caution">
    <text evidence="1">The sequence shown here is derived from an EMBL/GenBank/DDBJ whole genome shotgun (WGS) entry which is preliminary data.</text>
</comment>
<name>A0ABV0YDN3_9TELE</name>
<dbReference type="Proteomes" id="UP001469553">
    <property type="component" value="Unassembled WGS sequence"/>
</dbReference>
<proteinExistence type="predicted"/>
<accession>A0ABV0YDN3</accession>
<reference evidence="1 2" key="1">
    <citation type="submission" date="2021-06" db="EMBL/GenBank/DDBJ databases">
        <authorList>
            <person name="Palmer J.M."/>
        </authorList>
    </citation>
    <scope>NUCLEOTIDE SEQUENCE [LARGE SCALE GENOMIC DNA]</scope>
    <source>
        <strain evidence="1 2">AS_MEX2019</strain>
        <tissue evidence="1">Muscle</tissue>
    </source>
</reference>
<gene>
    <name evidence="1" type="ORF">AMECASPLE_014879</name>
</gene>
<evidence type="ECO:0000313" key="2">
    <source>
        <dbReference type="Proteomes" id="UP001469553"/>
    </source>
</evidence>
<protein>
    <submittedName>
        <fullName evidence="1">Uncharacterized protein</fullName>
    </submittedName>
</protein>